<feature type="non-terminal residue" evidence="1">
    <location>
        <position position="1"/>
    </location>
</feature>
<proteinExistence type="predicted"/>
<reference evidence="1 2" key="1">
    <citation type="submission" date="2018-05" db="EMBL/GenBank/DDBJ databases">
        <authorList>
            <consortium name="PulseNet: The National Subtyping Network for Foodborne Disease Surveillance"/>
            <person name="Tarr C.L."/>
            <person name="Trees E."/>
            <person name="Katz L.S."/>
            <person name="Carleton-Romer H.A."/>
            <person name="Stroika S."/>
            <person name="Kucerova Z."/>
            <person name="Roache K.F."/>
            <person name="Sabol A.L."/>
            <person name="Besser J."/>
            <person name="Gerner-Smidt P."/>
        </authorList>
    </citation>
    <scope>NUCLEOTIDE SEQUENCE [LARGE SCALE GENOMIC DNA]</scope>
    <source>
        <strain evidence="1 2">2016D-0268</strain>
    </source>
</reference>
<name>A0A7U8GG33_CAMLA</name>
<sequence>KIMEFIEAKSCEQKLRELKENDIVDFLNQNDFCRKRIKLSFDYETYHVKKYRPDIVNNWNFYNMLNP</sequence>
<dbReference type="EMBL" id="AABYWZ010000014">
    <property type="protein sequence ID" value="EAJ5681798.1"/>
    <property type="molecule type" value="Genomic_DNA"/>
</dbReference>
<accession>A0A7U8GG33</accession>
<gene>
    <name evidence="1" type="ORF">BXA13_05675</name>
</gene>
<dbReference type="AlphaFoldDB" id="A0A7U8GG33"/>
<protein>
    <submittedName>
        <fullName evidence="1">DUF2972 domain-containing protein</fullName>
    </submittedName>
</protein>
<organism evidence="1 2">
    <name type="scientific">Campylobacter lari</name>
    <dbReference type="NCBI Taxonomy" id="201"/>
    <lineage>
        <taxon>Bacteria</taxon>
        <taxon>Pseudomonadati</taxon>
        <taxon>Campylobacterota</taxon>
        <taxon>Epsilonproteobacteria</taxon>
        <taxon>Campylobacterales</taxon>
        <taxon>Campylobacteraceae</taxon>
        <taxon>Campylobacter</taxon>
    </lineage>
</organism>
<dbReference type="Proteomes" id="UP000556298">
    <property type="component" value="Unassembled WGS sequence"/>
</dbReference>
<evidence type="ECO:0000313" key="1">
    <source>
        <dbReference type="EMBL" id="EAJ5681798.1"/>
    </source>
</evidence>
<dbReference type="InterPro" id="IPR021353">
    <property type="entry name" value="DUF2972"/>
</dbReference>
<dbReference type="Pfam" id="PF11186">
    <property type="entry name" value="DUF2972"/>
    <property type="match status" value="1"/>
</dbReference>
<evidence type="ECO:0000313" key="2">
    <source>
        <dbReference type="Proteomes" id="UP000556298"/>
    </source>
</evidence>
<comment type="caution">
    <text evidence="1">The sequence shown here is derived from an EMBL/GenBank/DDBJ whole genome shotgun (WGS) entry which is preliminary data.</text>
</comment>